<dbReference type="InterPro" id="IPR009057">
    <property type="entry name" value="Homeodomain-like_sf"/>
</dbReference>
<dbReference type="AlphaFoldDB" id="A0A2T5HSF0"/>
<feature type="region of interest" description="Disordered" evidence="1">
    <location>
        <begin position="39"/>
        <end position="63"/>
    </location>
</feature>
<organism evidence="2 3">
    <name type="scientific">Celeribacter persicus</name>
    <dbReference type="NCBI Taxonomy" id="1651082"/>
    <lineage>
        <taxon>Bacteria</taxon>
        <taxon>Pseudomonadati</taxon>
        <taxon>Pseudomonadota</taxon>
        <taxon>Alphaproteobacteria</taxon>
        <taxon>Rhodobacterales</taxon>
        <taxon>Roseobacteraceae</taxon>
        <taxon>Celeribacter</taxon>
    </lineage>
</organism>
<evidence type="ECO:0000313" key="2">
    <source>
        <dbReference type="EMBL" id="PTQ74458.1"/>
    </source>
</evidence>
<name>A0A2T5HSF0_9RHOB</name>
<accession>A0A2T5HSF0</accession>
<evidence type="ECO:0000256" key="1">
    <source>
        <dbReference type="SAM" id="MobiDB-lite"/>
    </source>
</evidence>
<proteinExistence type="predicted"/>
<gene>
    <name evidence="2" type="ORF">C8N42_104102</name>
</gene>
<dbReference type="EMBL" id="QAOH01000004">
    <property type="protein sequence ID" value="PTQ74458.1"/>
    <property type="molecule type" value="Genomic_DNA"/>
</dbReference>
<evidence type="ECO:0000313" key="3">
    <source>
        <dbReference type="Proteomes" id="UP000244077"/>
    </source>
</evidence>
<keyword evidence="3" id="KW-1185">Reference proteome</keyword>
<sequence>MSAPLPLALRSRFQRLIEEGLSGRAAALRLKLSPATGARWAHQVRTKGHAKPDPQGPPRGKGKLAPYREFLEELIAQDPDITLFELRDALAEAEGVRVHHSSIANLLSRLGFTYK</sequence>
<comment type="caution">
    <text evidence="2">The sequence shown here is derived from an EMBL/GenBank/DDBJ whole genome shotgun (WGS) entry which is preliminary data.</text>
</comment>
<dbReference type="Proteomes" id="UP000244077">
    <property type="component" value="Unassembled WGS sequence"/>
</dbReference>
<protein>
    <submittedName>
        <fullName evidence="2">Transposase</fullName>
    </submittedName>
</protein>
<reference evidence="2 3" key="1">
    <citation type="submission" date="2018-04" db="EMBL/GenBank/DDBJ databases">
        <title>Genomic Encyclopedia of Archaeal and Bacterial Type Strains, Phase II (KMG-II): from individual species to whole genera.</title>
        <authorList>
            <person name="Goeker M."/>
        </authorList>
    </citation>
    <scope>NUCLEOTIDE SEQUENCE [LARGE SCALE GENOMIC DNA]</scope>
    <source>
        <strain evidence="2 3">DSM 100434</strain>
    </source>
</reference>
<dbReference type="SUPFAM" id="SSF46689">
    <property type="entry name" value="Homeodomain-like"/>
    <property type="match status" value="1"/>
</dbReference>